<dbReference type="InterPro" id="IPR052196">
    <property type="entry name" value="Bact_Kbp"/>
</dbReference>
<feature type="compositionally biased region" description="Basic and acidic residues" evidence="1">
    <location>
        <begin position="294"/>
        <end position="321"/>
    </location>
</feature>
<feature type="transmembrane region" description="Helical" evidence="2">
    <location>
        <begin position="111"/>
        <end position="133"/>
    </location>
</feature>
<keyword evidence="2" id="KW-0812">Transmembrane</keyword>
<dbReference type="RefSeq" id="WP_386272113.1">
    <property type="nucleotide sequence ID" value="NZ_JBHSIJ010000002.1"/>
</dbReference>
<keyword evidence="2" id="KW-0472">Membrane</keyword>
<dbReference type="CDD" id="cd00118">
    <property type="entry name" value="LysM"/>
    <property type="match status" value="1"/>
</dbReference>
<reference evidence="4" key="1">
    <citation type="journal article" date="2019" name="Int. J. Syst. Evol. Microbiol.">
        <title>The Global Catalogue of Microorganisms (GCM) 10K type strain sequencing project: providing services to taxonomists for standard genome sequencing and annotation.</title>
        <authorList>
            <consortium name="The Broad Institute Genomics Platform"/>
            <consortium name="The Broad Institute Genome Sequencing Center for Infectious Disease"/>
            <person name="Wu L."/>
            <person name="Ma J."/>
        </authorList>
    </citation>
    <scope>NUCLEOTIDE SEQUENCE [LARGE SCALE GENOMIC DNA]</scope>
    <source>
        <strain evidence="4">JCM 10083</strain>
    </source>
</reference>
<proteinExistence type="predicted"/>
<evidence type="ECO:0000313" key="3">
    <source>
        <dbReference type="EMBL" id="MFC7603246.1"/>
    </source>
</evidence>
<sequence length="982" mass="104832">MPTRQPVRIKDRRTPGDLLAGLGALAVLVALIAGVPYALFRLAGPPLPPELRDLDLLTSQVGTSTIVAILVLLVWLAWLQMVVCVLVEIYAGVRRVGMPARVPFSGGTQMFANRLVSAAMLLFTVSAVALPIAKLTSLPPATSSAIVSTGLSAASAAADAERVELAPVQKAKKVYVVQPPHGRHHESLWEIAEKCLGDGRRYPEIYRLNQHREQPDGSRLRMADLIRPGWVLDMPDDARNVHIVPASQPRDDTLKDHPGKPAELDGRTQTFTPGGADLPAEPAPEISTPGEGADQARESGRHDTAERRPDAAERGASHDPRQVPVPRATAERGPDTAATTAATTAPGTNAPERRNSGAADPGAAVAGPAENGQNTGLEMLDYLAGASLAAAGLLLALGRKRRRQLWHRAFGRRITRPRDDAAQAELALRLGADAPGSRMLDVGLRLLGRSLAAQNRVPPTVYAAHLSPRTLDLWIHPPDPDAPAPWSAHDGGQVWRLPAHEGRMLDEQALADAPAPYPGLVSLGSSGEGRVLVDLEAAHGPISIGGAQATAALAALAVELATNRWSDRMRVTLVGFGEELTVIAPDRIRYVGGLAEILPELEASGKGGGNRGEVLTGRIHGRAADPVCTPHYLLSAIAPTEEEGRRLALLARKGVRTAAGYVIAGDVPHATWNWTITEEGRARVDALGFDVAAQLLPRRQYRALIDLFLATERLEGEPLADEPEPVTGTPSVEVRILGPAEVVGPSPMEEGRAVIAVELVVYLATHPGGVHPVVLGGILWPRGVQAVVRDATIARVVAWLGTDSQGRPNLYADTSGRLRLGPEVRTDWMLFRDLVRRSHANPGGHPELLDRALGLVRGPLLNDRPRGRYAWLAADDLEYNVAAGVADAAHRLCEVRLARGETDQAVAAVRAGLLLAADDEGLWRDLLRATHLTDDPVRLRAVADALHRRAASHPYGGGMAPETEALIDELLPAWRMRSAPTA</sequence>
<dbReference type="PANTHER" id="PTHR34700">
    <property type="entry name" value="POTASSIUM BINDING PROTEIN KBP"/>
    <property type="match status" value="1"/>
</dbReference>
<evidence type="ECO:0000256" key="2">
    <source>
        <dbReference type="SAM" id="Phobius"/>
    </source>
</evidence>
<comment type="caution">
    <text evidence="3">The sequence shown here is derived from an EMBL/GenBank/DDBJ whole genome shotgun (WGS) entry which is preliminary data.</text>
</comment>
<gene>
    <name evidence="3" type="ORF">ACFQVD_24355</name>
</gene>
<dbReference type="InterPro" id="IPR011990">
    <property type="entry name" value="TPR-like_helical_dom_sf"/>
</dbReference>
<accession>A0ABW2T6X9</accession>
<dbReference type="Gene3D" id="1.25.40.10">
    <property type="entry name" value="Tetratricopeptide repeat domain"/>
    <property type="match status" value="1"/>
</dbReference>
<dbReference type="EMBL" id="JBHTEE010000001">
    <property type="protein sequence ID" value="MFC7603246.1"/>
    <property type="molecule type" value="Genomic_DNA"/>
</dbReference>
<feature type="compositionally biased region" description="Low complexity" evidence="1">
    <location>
        <begin position="357"/>
        <end position="369"/>
    </location>
</feature>
<name>A0ABW2T6X9_9ACTN</name>
<feature type="transmembrane region" description="Helical" evidence="2">
    <location>
        <begin position="18"/>
        <end position="40"/>
    </location>
</feature>
<keyword evidence="2" id="KW-1133">Transmembrane helix</keyword>
<evidence type="ECO:0008006" key="5">
    <source>
        <dbReference type="Google" id="ProtNLM"/>
    </source>
</evidence>
<evidence type="ECO:0000256" key="1">
    <source>
        <dbReference type="SAM" id="MobiDB-lite"/>
    </source>
</evidence>
<protein>
    <recommendedName>
        <fullName evidence="5">Bacterial transcriptional activator domain-containing protein</fullName>
    </recommendedName>
</protein>
<dbReference type="Proteomes" id="UP001596514">
    <property type="component" value="Unassembled WGS sequence"/>
</dbReference>
<dbReference type="PANTHER" id="PTHR34700:SF4">
    <property type="entry name" value="PHAGE-LIKE ELEMENT PBSX PROTEIN XKDP"/>
    <property type="match status" value="1"/>
</dbReference>
<dbReference type="InterPro" id="IPR036779">
    <property type="entry name" value="LysM_dom_sf"/>
</dbReference>
<feature type="compositionally biased region" description="Basic and acidic residues" evidence="1">
    <location>
        <begin position="249"/>
        <end position="266"/>
    </location>
</feature>
<keyword evidence="4" id="KW-1185">Reference proteome</keyword>
<evidence type="ECO:0000313" key="4">
    <source>
        <dbReference type="Proteomes" id="UP001596514"/>
    </source>
</evidence>
<feature type="region of interest" description="Disordered" evidence="1">
    <location>
        <begin position="244"/>
        <end position="370"/>
    </location>
</feature>
<organism evidence="3 4">
    <name type="scientific">Streptosporangium amethystogenes subsp. fukuiense</name>
    <dbReference type="NCBI Taxonomy" id="698418"/>
    <lineage>
        <taxon>Bacteria</taxon>
        <taxon>Bacillati</taxon>
        <taxon>Actinomycetota</taxon>
        <taxon>Actinomycetes</taxon>
        <taxon>Streptosporangiales</taxon>
        <taxon>Streptosporangiaceae</taxon>
        <taxon>Streptosporangium</taxon>
    </lineage>
</organism>
<feature type="transmembrane region" description="Helical" evidence="2">
    <location>
        <begin position="60"/>
        <end position="90"/>
    </location>
</feature>
<dbReference type="InterPro" id="IPR018392">
    <property type="entry name" value="LysM"/>
</dbReference>
<feature type="compositionally biased region" description="Low complexity" evidence="1">
    <location>
        <begin position="336"/>
        <end position="345"/>
    </location>
</feature>
<dbReference type="Gene3D" id="3.10.350.10">
    <property type="entry name" value="LysM domain"/>
    <property type="match status" value="1"/>
</dbReference>